<sequence length="758" mass="88462">MVCSCLGLSFHVTYAFQSTVGWKFEAKFSCQPRCSFRGGRVLRVRPLFFRRSALYQRKHIRCCELVVSVQSDKSPEDEGSVSFHWTKIFVPDGMKIDRKYANVWLEDVPNLSVESSETKISEYLGETFKVGNEELSTRGASLNVASPLLLPKKFARSFPLKSSGSRVSRVFLREDFINLWNALVDEQDTEELRILSSASGLGKSIYLYLIAVFARHFEIPVQYIGNTRDLLKPNEKSIASNFAAMLLFMNLNILDELGPFYPSDPDYEHLRGLPMKHAIFYAHRRSDLVLCDELRRNFMLMEPRNFLIIDEHNALWQKFGSDTKMWPPFFEFYADPVGQSTWECKFVIAGSQHHEFESKLPSGYRNSTRYIEPLSKEEFKIWQALDDYPETFRDNESTIVDLTGRVPRTIAELMELSRSFRNFSFEELVAWFTKNAFGDMKKRHEAYLNSLTEEKKKAFYNMLYELFLGRETPAITLFDSAYRDRGLLLEMKNGSLRFYNSIARDVLFESFSNYYFTKERLVEVSNKFKEARRKGFSSGEYFEELFLHFCQQFRPDIEVYSRRSYRTIHLKSNLWLRFDGKEFMPPRPKIEFSCWIKFETNYPRLDYAYVDMTDDGNWMLYLIQVSVSSFPAHNTDSAQLERLFKKTGGTVQLASLLNSFFAEVFEVSPVYDAGEKIVNFEVTDSHGISFRDRISILYVTPLTREDAKADSAPEFVEFLTFDNFPGYMKSYIDVGRKERSRRSSPRRRSAKRTESEGA</sequence>
<accession>A0AAV9IMB4</accession>
<dbReference type="AlphaFoldDB" id="A0AAV9IMB4"/>
<protein>
    <submittedName>
        <fullName evidence="2">Uncharacterized protein</fullName>
    </submittedName>
</protein>
<name>A0AAV9IMB4_9RHOD</name>
<gene>
    <name evidence="2" type="ORF">GAYE_SCF59G6495</name>
</gene>
<reference evidence="2 3" key="1">
    <citation type="submission" date="2022-07" db="EMBL/GenBank/DDBJ databases">
        <title>Genome-wide signatures of adaptation to extreme environments.</title>
        <authorList>
            <person name="Cho C.H."/>
            <person name="Yoon H.S."/>
        </authorList>
    </citation>
    <scope>NUCLEOTIDE SEQUENCE [LARGE SCALE GENOMIC DNA]</scope>
    <source>
        <strain evidence="2 3">108.79 E11</strain>
    </source>
</reference>
<dbReference type="Proteomes" id="UP001300502">
    <property type="component" value="Unassembled WGS sequence"/>
</dbReference>
<proteinExistence type="predicted"/>
<evidence type="ECO:0000313" key="2">
    <source>
        <dbReference type="EMBL" id="KAK4528551.1"/>
    </source>
</evidence>
<evidence type="ECO:0000256" key="1">
    <source>
        <dbReference type="SAM" id="MobiDB-lite"/>
    </source>
</evidence>
<feature type="compositionally biased region" description="Basic residues" evidence="1">
    <location>
        <begin position="738"/>
        <end position="750"/>
    </location>
</feature>
<keyword evidence="3" id="KW-1185">Reference proteome</keyword>
<organism evidence="2 3">
    <name type="scientific">Galdieria yellowstonensis</name>
    <dbReference type="NCBI Taxonomy" id="3028027"/>
    <lineage>
        <taxon>Eukaryota</taxon>
        <taxon>Rhodophyta</taxon>
        <taxon>Bangiophyceae</taxon>
        <taxon>Galdieriales</taxon>
        <taxon>Galdieriaceae</taxon>
        <taxon>Galdieria</taxon>
    </lineage>
</organism>
<feature type="region of interest" description="Disordered" evidence="1">
    <location>
        <begin position="735"/>
        <end position="758"/>
    </location>
</feature>
<dbReference type="EMBL" id="JANCYU010000065">
    <property type="protein sequence ID" value="KAK4528551.1"/>
    <property type="molecule type" value="Genomic_DNA"/>
</dbReference>
<evidence type="ECO:0000313" key="3">
    <source>
        <dbReference type="Proteomes" id="UP001300502"/>
    </source>
</evidence>
<comment type="caution">
    <text evidence="2">The sequence shown here is derived from an EMBL/GenBank/DDBJ whole genome shotgun (WGS) entry which is preliminary data.</text>
</comment>